<dbReference type="PATRIC" id="fig|749927.5.peg.7253"/>
<evidence type="ECO:0000256" key="2">
    <source>
        <dbReference type="ARBA" id="ARBA00022553"/>
    </source>
</evidence>
<dbReference type="InterPro" id="IPR018119">
    <property type="entry name" value="Strictosidine_synth_cons-reg"/>
</dbReference>
<dbReference type="RefSeq" id="WP_013228739.1">
    <property type="nucleotide sequence ID" value="NC_014318.1"/>
</dbReference>
<dbReference type="GO" id="GO:0012505">
    <property type="term" value="C:endomembrane system"/>
    <property type="evidence" value="ECO:0007669"/>
    <property type="project" value="TreeGrafter"/>
</dbReference>
<dbReference type="OrthoDB" id="3332247at2"/>
<name>A0A0H3DGA6_AMYMU</name>
<keyword evidence="2" id="KW-0597">Phosphoprotein</keyword>
<evidence type="ECO:0000256" key="1">
    <source>
        <dbReference type="ARBA" id="ARBA00009191"/>
    </source>
</evidence>
<reference evidence="5 6" key="1">
    <citation type="journal article" date="2010" name="Cell Res.">
        <title>Complete genome sequence of the rifamycin SV-producing Amycolatopsis mediterranei U32 revealed its genetic characteristics in phylogeny and metabolism.</title>
        <authorList>
            <person name="Zhao W."/>
            <person name="Zhong Y."/>
            <person name="Yuan H."/>
            <person name="Wang J."/>
            <person name="Zheng H."/>
            <person name="Wang Y."/>
            <person name="Cen X."/>
            <person name="Xu F."/>
            <person name="Bai J."/>
            <person name="Han X."/>
            <person name="Lu G."/>
            <person name="Zhu Y."/>
            <person name="Shao Z."/>
            <person name="Yan H."/>
            <person name="Li C."/>
            <person name="Peng N."/>
            <person name="Zhang Z."/>
            <person name="Zhang Y."/>
            <person name="Lin W."/>
            <person name="Fan Y."/>
            <person name="Qin Z."/>
            <person name="Hu Y."/>
            <person name="Zhu B."/>
            <person name="Wang S."/>
            <person name="Ding X."/>
            <person name="Zhao G.P."/>
        </authorList>
    </citation>
    <scope>NUCLEOTIDE SEQUENCE [LARGE SCALE GENOMIC DNA]</scope>
    <source>
        <strain evidence="6">U-32</strain>
    </source>
</reference>
<organism evidence="5 6">
    <name type="scientific">Amycolatopsis mediterranei (strain U-32)</name>
    <dbReference type="NCBI Taxonomy" id="749927"/>
    <lineage>
        <taxon>Bacteria</taxon>
        <taxon>Bacillati</taxon>
        <taxon>Actinomycetota</taxon>
        <taxon>Actinomycetes</taxon>
        <taxon>Pseudonocardiales</taxon>
        <taxon>Pseudonocardiaceae</taxon>
        <taxon>Amycolatopsis</taxon>
    </lineage>
</organism>
<protein>
    <submittedName>
        <fullName evidence="5">Strictosidine synthase</fullName>
    </submittedName>
</protein>
<dbReference type="EMBL" id="CP002000">
    <property type="protein sequence ID" value="ADJ48694.1"/>
    <property type="molecule type" value="Genomic_DNA"/>
</dbReference>
<sequence length="305" mass="32318">MEFGEVTLYPVNGHGPEDVVVDGEGRIYTGVDDGRILRLSPDGQHIDVIADTGGRPLGLELYGEDELLICDARAGLLVAPLSGGAVSALATSALGLDFVFCNNAAVASDGTIYFTDSSRRFGIDHWRDDLIEQTAGGRLLRRSPDGSIDLLLDGLQFANGVALAPDESFVAVAETGAFSVSRVWLGDGRTDVFADGLWGFPDNISTGTDGLIWITQASPRVAALDVVRRLPAFLRAGIRRLPASVQPRPGREVGVLGVAADGRVVHAFRGEIPGFHMLVGVREWQGQLCFGSLEEPAIAVTPTIG</sequence>
<dbReference type="Gene3D" id="2.120.10.30">
    <property type="entry name" value="TolB, C-terminal domain"/>
    <property type="match status" value="1"/>
</dbReference>
<evidence type="ECO:0000313" key="6">
    <source>
        <dbReference type="Proteomes" id="UP000000328"/>
    </source>
</evidence>
<dbReference type="GO" id="GO:0016787">
    <property type="term" value="F:hydrolase activity"/>
    <property type="evidence" value="ECO:0007669"/>
    <property type="project" value="TreeGrafter"/>
</dbReference>
<dbReference type="KEGG" id="amd:AMED_6975"/>
<evidence type="ECO:0000259" key="4">
    <source>
        <dbReference type="Pfam" id="PF03088"/>
    </source>
</evidence>
<dbReference type="InterPro" id="IPR011042">
    <property type="entry name" value="6-blade_b-propeller_TolB-like"/>
</dbReference>
<evidence type="ECO:0000256" key="3">
    <source>
        <dbReference type="ARBA" id="ARBA00023180"/>
    </source>
</evidence>
<dbReference type="GeneID" id="92874624"/>
<accession>A0A0H3DGA6</accession>
<proteinExistence type="inferred from homology"/>
<dbReference type="eggNOG" id="COG3386">
    <property type="taxonomic scope" value="Bacteria"/>
</dbReference>
<dbReference type="PANTHER" id="PTHR10426">
    <property type="entry name" value="STRICTOSIDINE SYNTHASE-RELATED"/>
    <property type="match status" value="1"/>
</dbReference>
<comment type="similarity">
    <text evidence="1">Belongs to the strictosidine synthase family.</text>
</comment>
<dbReference type="Proteomes" id="UP000000328">
    <property type="component" value="Chromosome"/>
</dbReference>
<dbReference type="SUPFAM" id="SSF63829">
    <property type="entry name" value="Calcium-dependent phosphotriesterase"/>
    <property type="match status" value="1"/>
</dbReference>
<evidence type="ECO:0000313" key="5">
    <source>
        <dbReference type="EMBL" id="ADJ48694.1"/>
    </source>
</evidence>
<dbReference type="Pfam" id="PF20067">
    <property type="entry name" value="SSL_N"/>
    <property type="match status" value="1"/>
</dbReference>
<gene>
    <name evidence="5" type="ordered locus">AMED_6975</name>
</gene>
<keyword evidence="3" id="KW-0325">Glycoprotein</keyword>
<dbReference type="AlphaFoldDB" id="A0A0H3DGA6"/>
<dbReference type="PANTHER" id="PTHR10426:SF88">
    <property type="entry name" value="ADIPOCYTE PLASMA MEMBRANE-ASSOCIATED PROTEIN HEMOMUCIN-RELATED"/>
    <property type="match status" value="1"/>
</dbReference>
<dbReference type="Pfam" id="PF03088">
    <property type="entry name" value="Str_synth"/>
    <property type="match status" value="1"/>
</dbReference>
<feature type="domain" description="Strictosidine synthase conserved region" evidence="4">
    <location>
        <begin position="105"/>
        <end position="185"/>
    </location>
</feature>
<dbReference type="HOGENOM" id="CLU_023267_0_1_11"/>